<feature type="compositionally biased region" description="Polar residues" evidence="4">
    <location>
        <begin position="1085"/>
        <end position="1101"/>
    </location>
</feature>
<dbReference type="SUPFAM" id="SSF47473">
    <property type="entry name" value="EF-hand"/>
    <property type="match status" value="1"/>
</dbReference>
<dbReference type="InterPro" id="IPR032675">
    <property type="entry name" value="LRR_dom_sf"/>
</dbReference>
<dbReference type="Proteomes" id="UP001178507">
    <property type="component" value="Unassembled WGS sequence"/>
</dbReference>
<dbReference type="CDD" id="cd00051">
    <property type="entry name" value="EFh"/>
    <property type="match status" value="1"/>
</dbReference>
<dbReference type="PROSITE" id="PS51450">
    <property type="entry name" value="LRR"/>
    <property type="match status" value="1"/>
</dbReference>
<keyword evidence="5" id="KW-0472">Membrane</keyword>
<keyword evidence="5" id="KW-1133">Transmembrane helix</keyword>
<dbReference type="PROSITE" id="PS50222">
    <property type="entry name" value="EF_HAND_2"/>
    <property type="match status" value="1"/>
</dbReference>
<dbReference type="Gene3D" id="1.10.238.10">
    <property type="entry name" value="EF-hand"/>
    <property type="match status" value="1"/>
</dbReference>
<feature type="transmembrane region" description="Helical" evidence="5">
    <location>
        <begin position="507"/>
        <end position="533"/>
    </location>
</feature>
<dbReference type="InterPro" id="IPR050216">
    <property type="entry name" value="LRR_domain-containing"/>
</dbReference>
<feature type="region of interest" description="Disordered" evidence="4">
    <location>
        <begin position="1053"/>
        <end position="1101"/>
    </location>
</feature>
<dbReference type="GO" id="GO:0005737">
    <property type="term" value="C:cytoplasm"/>
    <property type="evidence" value="ECO:0007669"/>
    <property type="project" value="TreeGrafter"/>
</dbReference>
<dbReference type="SUPFAM" id="SSF52058">
    <property type="entry name" value="L domain-like"/>
    <property type="match status" value="1"/>
</dbReference>
<comment type="caution">
    <text evidence="7">The sequence shown here is derived from an EMBL/GenBank/DDBJ whole genome shotgun (WGS) entry which is preliminary data.</text>
</comment>
<gene>
    <name evidence="7" type="ORF">EVOR1521_LOCUS17360</name>
</gene>
<evidence type="ECO:0000313" key="7">
    <source>
        <dbReference type="EMBL" id="CAJ1392208.1"/>
    </source>
</evidence>
<dbReference type="Pfam" id="PF13499">
    <property type="entry name" value="EF-hand_7"/>
    <property type="match status" value="1"/>
</dbReference>
<keyword evidence="3" id="KW-0106">Calcium</keyword>
<protein>
    <recommendedName>
        <fullName evidence="6">EF-hand domain-containing protein</fullName>
    </recommendedName>
</protein>
<feature type="compositionally biased region" description="Basic and acidic residues" evidence="4">
    <location>
        <begin position="905"/>
        <end position="914"/>
    </location>
</feature>
<reference evidence="7" key="1">
    <citation type="submission" date="2023-08" db="EMBL/GenBank/DDBJ databases">
        <authorList>
            <person name="Chen Y."/>
            <person name="Shah S."/>
            <person name="Dougan E. K."/>
            <person name="Thang M."/>
            <person name="Chan C."/>
        </authorList>
    </citation>
    <scope>NUCLEOTIDE SEQUENCE</scope>
</reference>
<evidence type="ECO:0000256" key="4">
    <source>
        <dbReference type="SAM" id="MobiDB-lite"/>
    </source>
</evidence>
<proteinExistence type="predicted"/>
<dbReference type="PROSITE" id="PS00018">
    <property type="entry name" value="EF_HAND_1"/>
    <property type="match status" value="1"/>
</dbReference>
<evidence type="ECO:0000256" key="5">
    <source>
        <dbReference type="SAM" id="Phobius"/>
    </source>
</evidence>
<dbReference type="PANTHER" id="PTHR48051">
    <property type="match status" value="1"/>
</dbReference>
<feature type="domain" description="EF-hand" evidence="6">
    <location>
        <begin position="949"/>
        <end position="977"/>
    </location>
</feature>
<dbReference type="InterPro" id="IPR002048">
    <property type="entry name" value="EF_hand_dom"/>
</dbReference>
<dbReference type="Gene3D" id="3.80.10.10">
    <property type="entry name" value="Ribonuclease Inhibitor"/>
    <property type="match status" value="1"/>
</dbReference>
<sequence length="1381" mass="153437">MIQNEGTAMEASEGMVRNEGKAMEANEGMVRNEGAAKENNEGMAKEGVGNEVKEKKDVGEAIPGRVAAPPKSRVLPAGKGPPMMAYYKGKSRPVDAQLVGSLAEERPPGGPAAIGKPAAGQFYEALKDMERNDPKGHVGCFWKLAAGRYLESPFSRSLPLARKKLDGFLEAKGCDPGRKESDRVCEVNFGRLHAALVCIDDVDRDYLLEMAAGGVEIGVDTELPRVPAVFEEKTKWSLEAVDAELEERRTTSRPSSPWSRSGIRWRRKWRKGSQSEAEKEFSGRLAVAALGAVPKELGSEKVRLVHDGSYSVDIKRRIRVRDRVRFPLLDDADAVLRGVKEDTSGGRDVRFSLTCDVAHAHRLVPIVKRDWGLQAFRLDGSSDIYVHTRGTFGIASAAYWLSHRLATMELSLYHLLYADDGWLNASGNDFVRRLLFWIWCLELMELPLTWKKVKGGVVVQWIGYKLDVKNFVKGISLKKQEWIVAWVEKRQSEGGALSHVRPFLGVLFAWAAVLAMGTFASLPSAVALVLQLIKMEVQRRRLGPVSHVPVARVDFFRIDAKAEGQEIVLGGWESWKGPTSTARWFSVRLNRENAPWAYAKGKPFRAIASLELTAVLLATMIFGRDGGLKEAGVHGVLSGFTDSAVSMYVLDKYMSCSFPLSVILMELSVQLEKLEVDMMLRWIPREQNIEADALTNSAFEGFDPGKRINVRFEDFKFEVLDQLMGEAQKMDSEIRLVKSSKERKTIAWSEKKAEDQVKKRPELIARSRLKQLLKDRDTVHQDELIDMLVNELEAPHTQSSLPRKEPIYSSHKSLSGADVMTLDQPLPDAAASAALEPRGLAGGPASLKLLRGDIEAFVVTQRHNRDHEVDVNQLIHNIYQPPDEKKVIHYVNDGLNRALRGNPPPRERPADSEKPRYENYWQARYVMEALADAIALVENSNGGKLKPSKMFKRLDFDNDGYLSMSDLRSACEKYKIANSSPDLHALFSLLDKDDRGAVDIGEFTRNYQVHQGSLLDSMMRPIKSVKHEGGVEFGGPVQEKLDAHMKELEERYHSQALRSSSAPPNSGDDAGSGSRHLSATLPPRTGSQAGSQAGSTHSQISRTGMSIASSNPIYSSQVNQLRGNARISDVIRARFNAWKPDKPGADVAQYLASLHSRGCAAQEVRCEDGLVTQLVLDVQKLRDRDSKTSDDMVVSSLAQWRAARSLKLLNIKGLEGGALPKQLCRFSQLESLQLNGNGFTSVPACLGNLKLRELLLGANRLQHLPKQLGKMQSLRKLGLGSNNFSDFPMPVLDMRQLEELMLQHNKLSEIPASLTRLSKLQRLNLVSNRLALLPVELGQLRLAELLLDNNQLDHVPSSLKPLWLAGGLHVDGNPMQDREEL</sequence>
<dbReference type="InterPro" id="IPR003591">
    <property type="entry name" value="Leu-rich_rpt_typical-subtyp"/>
</dbReference>
<keyword evidence="5" id="KW-0812">Transmembrane</keyword>
<dbReference type="SMART" id="SM00369">
    <property type="entry name" value="LRR_TYP"/>
    <property type="match status" value="4"/>
</dbReference>
<dbReference type="PANTHER" id="PTHR48051:SF54">
    <property type="entry name" value="LEUCINE-RICH REPEAT-CONTAINING PROTEIN"/>
    <property type="match status" value="1"/>
</dbReference>
<keyword evidence="1" id="KW-0433">Leucine-rich repeat</keyword>
<dbReference type="Pfam" id="PF13855">
    <property type="entry name" value="LRR_8"/>
    <property type="match status" value="1"/>
</dbReference>
<dbReference type="EMBL" id="CAUJNA010002291">
    <property type="protein sequence ID" value="CAJ1392208.1"/>
    <property type="molecule type" value="Genomic_DNA"/>
</dbReference>
<evidence type="ECO:0000256" key="1">
    <source>
        <dbReference type="ARBA" id="ARBA00022614"/>
    </source>
</evidence>
<organism evidence="7 8">
    <name type="scientific">Effrenium voratum</name>
    <dbReference type="NCBI Taxonomy" id="2562239"/>
    <lineage>
        <taxon>Eukaryota</taxon>
        <taxon>Sar</taxon>
        <taxon>Alveolata</taxon>
        <taxon>Dinophyceae</taxon>
        <taxon>Suessiales</taxon>
        <taxon>Symbiodiniaceae</taxon>
        <taxon>Effrenium</taxon>
    </lineage>
</organism>
<evidence type="ECO:0000259" key="6">
    <source>
        <dbReference type="PROSITE" id="PS50222"/>
    </source>
</evidence>
<keyword evidence="2" id="KW-0677">Repeat</keyword>
<evidence type="ECO:0000313" key="8">
    <source>
        <dbReference type="Proteomes" id="UP001178507"/>
    </source>
</evidence>
<evidence type="ECO:0000256" key="3">
    <source>
        <dbReference type="ARBA" id="ARBA00022837"/>
    </source>
</evidence>
<dbReference type="GO" id="GO:0005509">
    <property type="term" value="F:calcium ion binding"/>
    <property type="evidence" value="ECO:0007669"/>
    <property type="project" value="InterPro"/>
</dbReference>
<evidence type="ECO:0000256" key="2">
    <source>
        <dbReference type="ARBA" id="ARBA00022737"/>
    </source>
</evidence>
<dbReference type="InterPro" id="IPR018247">
    <property type="entry name" value="EF_Hand_1_Ca_BS"/>
</dbReference>
<feature type="compositionally biased region" description="Basic and acidic residues" evidence="4">
    <location>
        <begin position="34"/>
        <end position="44"/>
    </location>
</feature>
<dbReference type="InterPro" id="IPR001611">
    <property type="entry name" value="Leu-rich_rpt"/>
</dbReference>
<dbReference type="InterPro" id="IPR011992">
    <property type="entry name" value="EF-hand-dom_pair"/>
</dbReference>
<feature type="region of interest" description="Disordered" evidence="4">
    <location>
        <begin position="895"/>
        <end position="914"/>
    </location>
</feature>
<feature type="region of interest" description="Disordered" evidence="4">
    <location>
        <begin position="1"/>
        <end position="80"/>
    </location>
</feature>
<keyword evidence="8" id="KW-1185">Reference proteome</keyword>
<name>A0AA36IRI4_9DINO</name>
<accession>A0AA36IRI4</accession>